<name>A0A7J4TMF9_9EURY</name>
<sequence length="194" mass="21143">MLDKIINEMHLYEKKVLKALGEAGGPAIPEDMAKTTELDIKQVMSAAGALESKGIIEIERDVEEVLSLGPSGSAYAQEGLPERKILEALHKDHTIHMKDLAHKSGIEPSEVKIAIGWIMKKGWAVLDKGNVTITDDGEKALAKPGIDEILLKTIMDSTKMLTLGGLSNSLNEGFQLLKKRKGLINLNKNSSYTL</sequence>
<dbReference type="EMBL" id="DUHE01000214">
    <property type="protein sequence ID" value="HII84693.1"/>
    <property type="molecule type" value="Genomic_DNA"/>
</dbReference>
<comment type="caution">
    <text evidence="1">The sequence shown here is derived from an EMBL/GenBank/DDBJ whole genome shotgun (WGS) entry which is preliminary data.</text>
</comment>
<evidence type="ECO:0000313" key="1">
    <source>
        <dbReference type="EMBL" id="HII84693.1"/>
    </source>
</evidence>
<organism evidence="1 2">
    <name type="scientific">Methanobacterium subterraneum</name>
    <dbReference type="NCBI Taxonomy" id="59277"/>
    <lineage>
        <taxon>Archaea</taxon>
        <taxon>Methanobacteriati</taxon>
        <taxon>Methanobacteriota</taxon>
        <taxon>Methanomada group</taxon>
        <taxon>Methanobacteria</taxon>
        <taxon>Methanobacteriales</taxon>
        <taxon>Methanobacteriaceae</taxon>
        <taxon>Methanobacterium</taxon>
    </lineage>
</organism>
<protein>
    <submittedName>
        <fullName evidence="1">Phenylalanine--tRNA ligase subunit alpha</fullName>
    </submittedName>
</protein>
<dbReference type="InterPro" id="IPR036390">
    <property type="entry name" value="WH_DNA-bd_sf"/>
</dbReference>
<proteinExistence type="predicted"/>
<gene>
    <name evidence="1" type="ORF">HA271_07675</name>
</gene>
<dbReference type="GO" id="GO:0016874">
    <property type="term" value="F:ligase activity"/>
    <property type="evidence" value="ECO:0007669"/>
    <property type="project" value="UniProtKB-KW"/>
</dbReference>
<dbReference type="Proteomes" id="UP000586031">
    <property type="component" value="Unassembled WGS sequence"/>
</dbReference>
<dbReference type="AlphaFoldDB" id="A0A7J4TMF9"/>
<evidence type="ECO:0000313" key="2">
    <source>
        <dbReference type="Proteomes" id="UP000586031"/>
    </source>
</evidence>
<accession>A0A7J4TMF9</accession>
<reference evidence="2" key="1">
    <citation type="journal article" date="2020" name="bioRxiv">
        <title>A rank-normalized archaeal taxonomy based on genome phylogeny resolves widespread incomplete and uneven classifications.</title>
        <authorList>
            <person name="Rinke C."/>
            <person name="Chuvochina M."/>
            <person name="Mussig A.J."/>
            <person name="Chaumeil P.-A."/>
            <person name="Waite D.W."/>
            <person name="Whitman W.B."/>
            <person name="Parks D.H."/>
            <person name="Hugenholtz P."/>
        </authorList>
    </citation>
    <scope>NUCLEOTIDE SEQUENCE [LARGE SCALE GENOMIC DNA]</scope>
</reference>
<feature type="non-terminal residue" evidence="1">
    <location>
        <position position="194"/>
    </location>
</feature>
<keyword evidence="1" id="KW-0436">Ligase</keyword>
<dbReference type="SUPFAM" id="SSF46785">
    <property type="entry name" value="Winged helix' DNA-binding domain"/>
    <property type="match status" value="2"/>
</dbReference>